<evidence type="ECO:0008006" key="3">
    <source>
        <dbReference type="Google" id="ProtNLM"/>
    </source>
</evidence>
<dbReference type="InterPro" id="IPR011990">
    <property type="entry name" value="TPR-like_helical_dom_sf"/>
</dbReference>
<proteinExistence type="predicted"/>
<gene>
    <name evidence="1" type="ORF">HRI_000729900</name>
</gene>
<name>A0A9W7H4Q0_HIBTR</name>
<evidence type="ECO:0000313" key="1">
    <source>
        <dbReference type="EMBL" id="GMI70606.1"/>
    </source>
</evidence>
<dbReference type="Proteomes" id="UP001165190">
    <property type="component" value="Unassembled WGS sequence"/>
</dbReference>
<evidence type="ECO:0000313" key="2">
    <source>
        <dbReference type="Proteomes" id="UP001165190"/>
    </source>
</evidence>
<accession>A0A9W7H4Q0</accession>
<dbReference type="EMBL" id="BSYR01000009">
    <property type="protein sequence ID" value="GMI70606.1"/>
    <property type="molecule type" value="Genomic_DNA"/>
</dbReference>
<dbReference type="AlphaFoldDB" id="A0A9W7H4Q0"/>
<protein>
    <recommendedName>
        <fullName evidence="3">Pentatricopeptide repeat-containing protein</fullName>
    </recommendedName>
</protein>
<reference evidence="1" key="1">
    <citation type="submission" date="2023-05" db="EMBL/GenBank/DDBJ databases">
        <title>Genome and transcriptome analyses reveal genes involved in the formation of fine ridges on petal epidermal cells in Hibiscus trionum.</title>
        <authorList>
            <person name="Koshimizu S."/>
            <person name="Masuda S."/>
            <person name="Ishii T."/>
            <person name="Shirasu K."/>
            <person name="Hoshino A."/>
            <person name="Arita M."/>
        </authorList>
    </citation>
    <scope>NUCLEOTIDE SEQUENCE</scope>
    <source>
        <strain evidence="1">Hamamatsu line</strain>
    </source>
</reference>
<keyword evidence="2" id="KW-1185">Reference proteome</keyword>
<organism evidence="1 2">
    <name type="scientific">Hibiscus trionum</name>
    <name type="common">Flower of an hour</name>
    <dbReference type="NCBI Taxonomy" id="183268"/>
    <lineage>
        <taxon>Eukaryota</taxon>
        <taxon>Viridiplantae</taxon>
        <taxon>Streptophyta</taxon>
        <taxon>Embryophyta</taxon>
        <taxon>Tracheophyta</taxon>
        <taxon>Spermatophyta</taxon>
        <taxon>Magnoliopsida</taxon>
        <taxon>eudicotyledons</taxon>
        <taxon>Gunneridae</taxon>
        <taxon>Pentapetalae</taxon>
        <taxon>rosids</taxon>
        <taxon>malvids</taxon>
        <taxon>Malvales</taxon>
        <taxon>Malvaceae</taxon>
        <taxon>Malvoideae</taxon>
        <taxon>Hibiscus</taxon>
    </lineage>
</organism>
<dbReference type="Gene3D" id="1.25.40.10">
    <property type="entry name" value="Tetratricopeptide repeat domain"/>
    <property type="match status" value="1"/>
</dbReference>
<dbReference type="OrthoDB" id="185373at2759"/>
<sequence>MANHVLSRTPKPLFPLSSFSSTSFPPSDQPDPNSTVTSILNHHRSKSRWSTVLSLFPSGFTPSQFSQITLQLKNNPHLALRFFLFTKQKSLCDHNLSSYSAIIQILSRAQQPRLKTHDRELIQLAIRTPAMLIYRDMCRKDFRPQSLTVELLIRGLCAKGMALKAFEMMKVVREFGVCPTGTIYEQTCLKTLRICASVAR</sequence>
<comment type="caution">
    <text evidence="1">The sequence shown here is derived from an EMBL/GenBank/DDBJ whole genome shotgun (WGS) entry which is preliminary data.</text>
</comment>